<protein>
    <submittedName>
        <fullName evidence="3">Universal stress protein</fullName>
    </submittedName>
</protein>
<gene>
    <name evidence="3" type="ORF">OV079_42150</name>
</gene>
<dbReference type="EMBL" id="JAPNKE010000002">
    <property type="protein sequence ID" value="MCY1012041.1"/>
    <property type="molecule type" value="Genomic_DNA"/>
</dbReference>
<keyword evidence="4" id="KW-1185">Reference proteome</keyword>
<feature type="domain" description="UspA" evidence="2">
    <location>
        <begin position="144"/>
        <end position="280"/>
    </location>
</feature>
<dbReference type="InterPro" id="IPR006015">
    <property type="entry name" value="Universal_stress_UspA"/>
</dbReference>
<dbReference type="InterPro" id="IPR006016">
    <property type="entry name" value="UspA"/>
</dbReference>
<sequence>MTSSTANSWIVALDLRDRSRGALAFAGWLGAAGESVVGAYVLEAWSRPYIRGDVEADLRAAAARAAQALGCRPPERIVTEEAETAEAGLARMAFGAAGLIVGRVAAHPRRALSRLGPVARRLLRQLPAPVVVVPPTLVRVAAGPILLATDLGPASDDAALFARDLAARVGRDLEVVHVGEDFYEEDDEVRDPVWQRARDAYRAEVAQDTERWAAAQGLATAPRHLRHGDPVLELADLAEARDAALVVVGSRRLGLPARFFLSSTASALAGLAACPVAVVPPRD</sequence>
<evidence type="ECO:0000259" key="2">
    <source>
        <dbReference type="Pfam" id="PF00582"/>
    </source>
</evidence>
<dbReference type="CDD" id="cd00293">
    <property type="entry name" value="USP-like"/>
    <property type="match status" value="1"/>
</dbReference>
<dbReference type="SUPFAM" id="SSF52402">
    <property type="entry name" value="Adenine nucleotide alpha hydrolases-like"/>
    <property type="match status" value="2"/>
</dbReference>
<dbReference type="PANTHER" id="PTHR46268:SF6">
    <property type="entry name" value="UNIVERSAL STRESS PROTEIN UP12"/>
    <property type="match status" value="1"/>
</dbReference>
<evidence type="ECO:0000256" key="1">
    <source>
        <dbReference type="ARBA" id="ARBA00008791"/>
    </source>
</evidence>
<comment type="similarity">
    <text evidence="1">Belongs to the universal stress protein A family.</text>
</comment>
<organism evidence="3 4">
    <name type="scientific">Nannocystis pusilla</name>
    <dbReference type="NCBI Taxonomy" id="889268"/>
    <lineage>
        <taxon>Bacteria</taxon>
        <taxon>Pseudomonadati</taxon>
        <taxon>Myxococcota</taxon>
        <taxon>Polyangia</taxon>
        <taxon>Nannocystales</taxon>
        <taxon>Nannocystaceae</taxon>
        <taxon>Nannocystis</taxon>
    </lineage>
</organism>
<proteinExistence type="inferred from homology"/>
<reference evidence="3" key="1">
    <citation type="submission" date="2022-11" db="EMBL/GenBank/DDBJ databases">
        <title>Minimal conservation of predation-associated metabolite biosynthetic gene clusters underscores biosynthetic potential of Myxococcota including descriptions for ten novel species: Archangium lansinium sp. nov., Myxococcus landrumus sp. nov., Nannocystis bai.</title>
        <authorList>
            <person name="Ahearne A."/>
            <person name="Stevens C."/>
            <person name="Phillips K."/>
        </authorList>
    </citation>
    <scope>NUCLEOTIDE SEQUENCE</scope>
    <source>
        <strain evidence="3">Na p29</strain>
    </source>
</reference>
<dbReference type="PANTHER" id="PTHR46268">
    <property type="entry name" value="STRESS RESPONSE PROTEIN NHAX"/>
    <property type="match status" value="1"/>
</dbReference>
<feature type="domain" description="UspA" evidence="2">
    <location>
        <begin position="10"/>
        <end position="134"/>
    </location>
</feature>
<name>A0A9X3J1V0_9BACT</name>
<evidence type="ECO:0000313" key="4">
    <source>
        <dbReference type="Proteomes" id="UP001150924"/>
    </source>
</evidence>
<dbReference type="InterPro" id="IPR014729">
    <property type="entry name" value="Rossmann-like_a/b/a_fold"/>
</dbReference>
<dbReference type="RefSeq" id="WP_267775377.1">
    <property type="nucleotide sequence ID" value="NZ_JAPNKE010000002.1"/>
</dbReference>
<dbReference type="Proteomes" id="UP001150924">
    <property type="component" value="Unassembled WGS sequence"/>
</dbReference>
<dbReference type="PRINTS" id="PR01438">
    <property type="entry name" value="UNVRSLSTRESS"/>
</dbReference>
<dbReference type="Gene3D" id="3.40.50.620">
    <property type="entry name" value="HUPs"/>
    <property type="match status" value="2"/>
</dbReference>
<accession>A0A9X3J1V0</accession>
<dbReference type="Pfam" id="PF00582">
    <property type="entry name" value="Usp"/>
    <property type="match status" value="2"/>
</dbReference>
<evidence type="ECO:0000313" key="3">
    <source>
        <dbReference type="EMBL" id="MCY1012041.1"/>
    </source>
</evidence>
<comment type="caution">
    <text evidence="3">The sequence shown here is derived from an EMBL/GenBank/DDBJ whole genome shotgun (WGS) entry which is preliminary data.</text>
</comment>
<dbReference type="AlphaFoldDB" id="A0A9X3J1V0"/>